<dbReference type="EMBL" id="CAIX01000366">
    <property type="protein sequence ID" value="CCI49916.1"/>
    <property type="molecule type" value="Genomic_DNA"/>
</dbReference>
<feature type="compositionally biased region" description="Polar residues" evidence="1">
    <location>
        <begin position="132"/>
        <end position="147"/>
    </location>
</feature>
<protein>
    <submittedName>
        <fullName evidence="2">Uncharacterized protein</fullName>
    </submittedName>
</protein>
<feature type="region of interest" description="Disordered" evidence="1">
    <location>
        <begin position="235"/>
        <end position="263"/>
    </location>
</feature>
<feature type="compositionally biased region" description="Polar residues" evidence="1">
    <location>
        <begin position="236"/>
        <end position="245"/>
    </location>
</feature>
<proteinExistence type="predicted"/>
<gene>
    <name evidence="2" type="ORF">BN9_114020</name>
</gene>
<sequence>MALGDSDEVFGGFFGLKDWIWWIFVAELDELRVAQCAIDGPMHSMLEDWRTSQMIAMPLSSHQHEAIQNHTADQMLLMVLHFRTISISGLEGRTSFLPILEDRIGKRESHSLTRVTQLDSSNTFYSSQYSDDSHFSPISSPPNTSDPASKRKSARSSSKLSLLGNVHCGLTTTLGDRISTLRAAYFNGTHSTCPTEFSRSGSRSFDEELKAVKELTSSRTKALELLLEEVSDFESKQQSGSTATPSPAIGDFTNTVNGNRKQHPTNVEAELITVVSSYDENLDHFDIIL</sequence>
<reference evidence="2 3" key="1">
    <citation type="submission" date="2012-05" db="EMBL/GenBank/DDBJ databases">
        <title>Recombination and specialization in a pathogen metapopulation.</title>
        <authorList>
            <person name="Gardiner A."/>
            <person name="Kemen E."/>
            <person name="Schultz-Larsen T."/>
            <person name="MacLean D."/>
            <person name="Van Oosterhout C."/>
            <person name="Jones J.D.G."/>
        </authorList>
    </citation>
    <scope>NUCLEOTIDE SEQUENCE [LARGE SCALE GENOMIC DNA]</scope>
    <source>
        <strain evidence="2 3">Ac Nc2</strain>
    </source>
</reference>
<evidence type="ECO:0000313" key="3">
    <source>
        <dbReference type="Proteomes" id="UP000053237"/>
    </source>
</evidence>
<evidence type="ECO:0000256" key="1">
    <source>
        <dbReference type="SAM" id="MobiDB-lite"/>
    </source>
</evidence>
<accession>A0A024GTM5</accession>
<organism evidence="2 3">
    <name type="scientific">Albugo candida</name>
    <dbReference type="NCBI Taxonomy" id="65357"/>
    <lineage>
        <taxon>Eukaryota</taxon>
        <taxon>Sar</taxon>
        <taxon>Stramenopiles</taxon>
        <taxon>Oomycota</taxon>
        <taxon>Peronosporomycetes</taxon>
        <taxon>Albuginales</taxon>
        <taxon>Albuginaceae</taxon>
        <taxon>Albugo</taxon>
    </lineage>
</organism>
<evidence type="ECO:0000313" key="2">
    <source>
        <dbReference type="EMBL" id="CCI49916.1"/>
    </source>
</evidence>
<dbReference type="Proteomes" id="UP000053237">
    <property type="component" value="Unassembled WGS sequence"/>
</dbReference>
<name>A0A024GTM5_9STRA</name>
<dbReference type="InParanoid" id="A0A024GTM5"/>
<feature type="region of interest" description="Disordered" evidence="1">
    <location>
        <begin position="132"/>
        <end position="156"/>
    </location>
</feature>
<keyword evidence="3" id="KW-1185">Reference proteome</keyword>
<dbReference type="AlphaFoldDB" id="A0A024GTM5"/>
<comment type="caution">
    <text evidence="2">The sequence shown here is derived from an EMBL/GenBank/DDBJ whole genome shotgun (WGS) entry which is preliminary data.</text>
</comment>